<dbReference type="EMBL" id="CAJGYO010000012">
    <property type="protein sequence ID" value="CAD6262525.1"/>
    <property type="molecule type" value="Genomic_DNA"/>
</dbReference>
<feature type="compositionally biased region" description="Basic and acidic residues" evidence="1">
    <location>
        <begin position="625"/>
        <end position="650"/>
    </location>
</feature>
<dbReference type="Proteomes" id="UP000604825">
    <property type="component" value="Unassembled WGS sequence"/>
</dbReference>
<dbReference type="InterPro" id="IPR040044">
    <property type="entry name" value="SRR1L"/>
</dbReference>
<comment type="caution">
    <text evidence="2">The sequence shown here is derived from an EMBL/GenBank/DDBJ whole genome shotgun (WGS) entry which is preliminary data.</text>
</comment>
<dbReference type="PANTHER" id="PTHR28626">
    <property type="entry name" value="SRR1-LIKE PROTEIN"/>
    <property type="match status" value="1"/>
</dbReference>
<dbReference type="PANTHER" id="PTHR28626:SF7">
    <property type="entry name" value="OS04G0588900 PROTEIN"/>
    <property type="match status" value="1"/>
</dbReference>
<evidence type="ECO:0000313" key="3">
    <source>
        <dbReference type="Proteomes" id="UP000604825"/>
    </source>
</evidence>
<dbReference type="OrthoDB" id="687440at2759"/>
<organism evidence="2 3">
    <name type="scientific">Miscanthus lutarioriparius</name>
    <dbReference type="NCBI Taxonomy" id="422564"/>
    <lineage>
        <taxon>Eukaryota</taxon>
        <taxon>Viridiplantae</taxon>
        <taxon>Streptophyta</taxon>
        <taxon>Embryophyta</taxon>
        <taxon>Tracheophyta</taxon>
        <taxon>Spermatophyta</taxon>
        <taxon>Magnoliopsida</taxon>
        <taxon>Liliopsida</taxon>
        <taxon>Poales</taxon>
        <taxon>Poaceae</taxon>
        <taxon>PACMAD clade</taxon>
        <taxon>Panicoideae</taxon>
        <taxon>Andropogonodae</taxon>
        <taxon>Andropogoneae</taxon>
        <taxon>Saccharinae</taxon>
        <taxon>Miscanthus</taxon>
    </lineage>
</organism>
<accession>A0A811R119</accession>
<gene>
    <name evidence="2" type="ORF">NCGR_LOCUS45866</name>
</gene>
<feature type="region of interest" description="Disordered" evidence="1">
    <location>
        <begin position="621"/>
        <end position="664"/>
    </location>
</feature>
<keyword evidence="3" id="KW-1185">Reference proteome</keyword>
<dbReference type="AlphaFoldDB" id="A0A811R119"/>
<dbReference type="GO" id="GO:0005737">
    <property type="term" value="C:cytoplasm"/>
    <property type="evidence" value="ECO:0007669"/>
    <property type="project" value="TreeGrafter"/>
</dbReference>
<proteinExistence type="predicted"/>
<evidence type="ECO:0000256" key="1">
    <source>
        <dbReference type="SAM" id="MobiDB-lite"/>
    </source>
</evidence>
<evidence type="ECO:0000313" key="2">
    <source>
        <dbReference type="EMBL" id="CAD6262525.1"/>
    </source>
</evidence>
<reference evidence="2" key="1">
    <citation type="submission" date="2020-10" db="EMBL/GenBank/DDBJ databases">
        <authorList>
            <person name="Han B."/>
            <person name="Lu T."/>
            <person name="Zhao Q."/>
            <person name="Huang X."/>
            <person name="Zhao Y."/>
        </authorList>
    </citation>
    <scope>NUCLEOTIDE SEQUENCE</scope>
</reference>
<sequence length="724" mass="82356">MDAMDSKSKGTNKKSKSLLGKYELDPGAVAEKTMEPDQEALVVRDHVFFKNLLTLNWNADQLGKIVLLGHSFGTMVRMLELSMSKQEKFGVTEQREKVRRVMAIRDYVREIELCSEIDGLLDSPLWGDDGPDDELAKDCDDSFLSKKDCNDSPEEYRCMHCIGNIERHAMISALPSSFSVHVFHFDPEIDMDHLVPVNCPKRVWSTVNVQMNCDAQLAGWYLNPNDAYIEDKDLKEAVSIVKEVRETMLDVRSSSLYAKFIHQLKENPSIGDHISSMLGSHECMDLVIYGLRSFEFDMRSQYQLAFALLLKEDKCQRSVEKPTLFYVPGLKFIGNLVESNFSPKQLNKVILVSYGLKSSVESAYGAFENWNRGCTSRGSLAFERDRFLWATVDYIHEAIAMGKSNEELDGVGELKVEFVEVNDDMDIYSKLPRLTLKEKFYLNFMLEVEYNSFLSFDHVASLRMQLEERISRPFRENPCDCWDDDTPLWGPVFRHRLPAMKRTTWSPPPKGWIKLNFHGIGCCKGRPACIGGIFHNDKGEVLSYYAGPVGDVAQIVASAMALEMELQKMIDLHEPVFKLIIEGDNLMVIRWCNRIARPPERAFDSFSHSYWYMDMRPTEAPAPDKVPECKCNKGEDDGSKDTEEDNGRKDDDEEDVGASSEFDIPPGWAQREYIAWHVEQPANRVTIGLARVGASLPGIFLHQSSMCDCGHGMNMKNDKPDVTC</sequence>
<name>A0A811R119_9POAL</name>
<evidence type="ECO:0008006" key="4">
    <source>
        <dbReference type="Google" id="ProtNLM"/>
    </source>
</evidence>
<protein>
    <recommendedName>
        <fullName evidence="4">RNase H type-1 domain-containing protein</fullName>
    </recommendedName>
</protein>
<dbReference type="GO" id="GO:0005634">
    <property type="term" value="C:nucleus"/>
    <property type="evidence" value="ECO:0007669"/>
    <property type="project" value="TreeGrafter"/>
</dbReference>